<dbReference type="PANTHER" id="PTHR31544:SF2">
    <property type="entry name" value="AIG2-LIKE PROTEIN D"/>
    <property type="match status" value="1"/>
</dbReference>
<dbReference type="SUPFAM" id="SSF110857">
    <property type="entry name" value="Gamma-glutamyl cyclotransferase-like"/>
    <property type="match status" value="1"/>
</dbReference>
<feature type="domain" description="Gamma-glutamylcyclotransferase AIG2-like" evidence="3">
    <location>
        <begin position="10"/>
        <end position="105"/>
    </location>
</feature>
<evidence type="ECO:0000256" key="2">
    <source>
        <dbReference type="ARBA" id="ARBA00030602"/>
    </source>
</evidence>
<dbReference type="CDD" id="cd06661">
    <property type="entry name" value="GGCT_like"/>
    <property type="match status" value="1"/>
</dbReference>
<evidence type="ECO:0000256" key="1">
    <source>
        <dbReference type="ARBA" id="ARBA00022679"/>
    </source>
</evidence>
<gene>
    <name evidence="4" type="ORF">K1Y72_06610</name>
</gene>
<comment type="caution">
    <text evidence="4">The sequence shown here is derived from an EMBL/GenBank/DDBJ whole genome shotgun (WGS) entry which is preliminary data.</text>
</comment>
<name>A0ABS7FNS6_9ACTN</name>
<dbReference type="InterPro" id="IPR045038">
    <property type="entry name" value="AIG2-like"/>
</dbReference>
<accession>A0ABS7FNS6</accession>
<dbReference type="Pfam" id="PF06094">
    <property type="entry name" value="GGACT"/>
    <property type="match status" value="1"/>
</dbReference>
<dbReference type="PANTHER" id="PTHR31544">
    <property type="entry name" value="AIG2-LIKE PROTEIN D"/>
    <property type="match status" value="1"/>
</dbReference>
<proteinExistence type="predicted"/>
<dbReference type="InterPro" id="IPR009288">
    <property type="entry name" value="AIG2-like_dom"/>
</dbReference>
<dbReference type="Gene3D" id="3.10.490.10">
    <property type="entry name" value="Gamma-glutamyl cyclotransferase-like"/>
    <property type="match status" value="1"/>
</dbReference>
<evidence type="ECO:0000313" key="5">
    <source>
        <dbReference type="Proteomes" id="UP000774570"/>
    </source>
</evidence>
<sequence>MSDEEPSDGLFAYGTLRFPEVLEMLLGRVPEMAPARAAGWRVRALPGVVYPGLVADPSGVAEGVLISGLDAAETRLLDAYEDAEYDVAVLPLDGGRRGRAYLWRGAAEPFDWDAARFAERELRRFVDSVRPWRLAFE</sequence>
<organism evidence="4 5">
    <name type="scientific">Actinomadura parmotrematis</name>
    <dbReference type="NCBI Taxonomy" id="2864039"/>
    <lineage>
        <taxon>Bacteria</taxon>
        <taxon>Bacillati</taxon>
        <taxon>Actinomycetota</taxon>
        <taxon>Actinomycetes</taxon>
        <taxon>Streptosporangiales</taxon>
        <taxon>Thermomonosporaceae</taxon>
        <taxon>Actinomadura</taxon>
    </lineage>
</organism>
<dbReference type="Proteomes" id="UP000774570">
    <property type="component" value="Unassembled WGS sequence"/>
</dbReference>
<dbReference type="InterPro" id="IPR036568">
    <property type="entry name" value="GGCT-like_sf"/>
</dbReference>
<reference evidence="4 5" key="1">
    <citation type="submission" date="2021-07" db="EMBL/GenBank/DDBJ databases">
        <title>Actinomadura sp. PM05-2 isolated from lichen.</title>
        <authorList>
            <person name="Somphong A."/>
            <person name="Phongsopitanun W."/>
            <person name="Tanasupawat S."/>
            <person name="Peongsungnone V."/>
        </authorList>
    </citation>
    <scope>NUCLEOTIDE SEQUENCE [LARGE SCALE GENOMIC DNA]</scope>
    <source>
        <strain evidence="4 5">PM05-2</strain>
    </source>
</reference>
<keyword evidence="5" id="KW-1185">Reference proteome</keyword>
<dbReference type="InterPro" id="IPR013024">
    <property type="entry name" value="GGCT-like"/>
</dbReference>
<dbReference type="EMBL" id="JAIBOA010000003">
    <property type="protein sequence ID" value="MBW8482029.1"/>
    <property type="molecule type" value="Genomic_DNA"/>
</dbReference>
<protein>
    <recommendedName>
        <fullName evidence="2">Putative gamma-glutamylcyclotransferase</fullName>
    </recommendedName>
</protein>
<keyword evidence="1" id="KW-0808">Transferase</keyword>
<evidence type="ECO:0000259" key="3">
    <source>
        <dbReference type="Pfam" id="PF06094"/>
    </source>
</evidence>
<evidence type="ECO:0000313" key="4">
    <source>
        <dbReference type="EMBL" id="MBW8482029.1"/>
    </source>
</evidence>
<dbReference type="RefSeq" id="WP_220164225.1">
    <property type="nucleotide sequence ID" value="NZ_JAIBOA010000003.1"/>
</dbReference>